<dbReference type="EMBL" id="PGFF01000001">
    <property type="protein sequence ID" value="PJJ73326.1"/>
    <property type="molecule type" value="Genomic_DNA"/>
</dbReference>
<protein>
    <submittedName>
        <fullName evidence="2">Uncharacterized protein YbjT (DUF2867 family)</fullName>
    </submittedName>
</protein>
<reference evidence="2 3" key="1">
    <citation type="submission" date="2017-11" db="EMBL/GenBank/DDBJ databases">
        <title>Genomic Encyclopedia of Archaeal and Bacterial Type Strains, Phase II (KMG-II): From Individual Species to Whole Genera.</title>
        <authorList>
            <person name="Goeker M."/>
        </authorList>
    </citation>
    <scope>NUCLEOTIDE SEQUENCE [LARGE SCALE GENOMIC DNA]</scope>
    <source>
        <strain evidence="2 3">DSM 27393</strain>
    </source>
</reference>
<dbReference type="InterPro" id="IPR036291">
    <property type="entry name" value="NAD(P)-bd_dom_sf"/>
</dbReference>
<dbReference type="Proteomes" id="UP000228758">
    <property type="component" value="Unassembled WGS sequence"/>
</dbReference>
<evidence type="ECO:0000313" key="2">
    <source>
        <dbReference type="EMBL" id="PJJ73326.1"/>
    </source>
</evidence>
<dbReference type="InterPro" id="IPR008030">
    <property type="entry name" value="NmrA-like"/>
</dbReference>
<sequence>MTIAVTTPTGNVGSRLVPLLVQAGERPRVLARDAAKLSDAVRAAADVVEVDQGDADAVVAATEGVDALYWVDPPTEDDDPAAGYARMGAVAARAVRENGIPRVVFQSSSGADARSGFGEIDGLGRTEELLDETGASVTHLRCGYFFSNLLMDVDGLRSGIITTTMPTDLALPWVAPGDIAAVAAARLLSTAWTGRHTQGVYGPADLSFGDVARIVGRVLGREIRAEQVSDEQTAEQLRSFGMTEKQIDGIIGMSRGFRNPDYRPEDARDLRSTTPTTLAAWAQEHLAGVMADG</sequence>
<dbReference type="Gene3D" id="3.90.25.10">
    <property type="entry name" value="UDP-galactose 4-epimerase, domain 1"/>
    <property type="match status" value="1"/>
</dbReference>
<accession>A0A2M9CN38</accession>
<feature type="domain" description="NmrA-like" evidence="1">
    <location>
        <begin position="2"/>
        <end position="244"/>
    </location>
</feature>
<dbReference type="AlphaFoldDB" id="A0A2M9CN38"/>
<dbReference type="OrthoDB" id="4632815at2"/>
<gene>
    <name evidence="2" type="ORF">CLV46_2912</name>
</gene>
<dbReference type="SUPFAM" id="SSF51735">
    <property type="entry name" value="NAD(P)-binding Rossmann-fold domains"/>
    <property type="match status" value="1"/>
</dbReference>
<dbReference type="RefSeq" id="WP_100365428.1">
    <property type="nucleotide sequence ID" value="NZ_PGFF01000001.1"/>
</dbReference>
<keyword evidence="3" id="KW-1185">Reference proteome</keyword>
<comment type="caution">
    <text evidence="2">The sequence shown here is derived from an EMBL/GenBank/DDBJ whole genome shotgun (WGS) entry which is preliminary data.</text>
</comment>
<dbReference type="PANTHER" id="PTHR43162">
    <property type="match status" value="1"/>
</dbReference>
<dbReference type="InterPro" id="IPR051604">
    <property type="entry name" value="Ergot_Alk_Oxidoreductase"/>
</dbReference>
<proteinExistence type="predicted"/>
<evidence type="ECO:0000259" key="1">
    <source>
        <dbReference type="Pfam" id="PF05368"/>
    </source>
</evidence>
<dbReference type="Pfam" id="PF05368">
    <property type="entry name" value="NmrA"/>
    <property type="match status" value="1"/>
</dbReference>
<organism evidence="2 3">
    <name type="scientific">Diaminobutyricimonas aerilata</name>
    <dbReference type="NCBI Taxonomy" id="1162967"/>
    <lineage>
        <taxon>Bacteria</taxon>
        <taxon>Bacillati</taxon>
        <taxon>Actinomycetota</taxon>
        <taxon>Actinomycetes</taxon>
        <taxon>Micrococcales</taxon>
        <taxon>Microbacteriaceae</taxon>
        <taxon>Diaminobutyricimonas</taxon>
    </lineage>
</organism>
<name>A0A2M9CN38_9MICO</name>
<evidence type="ECO:0000313" key="3">
    <source>
        <dbReference type="Proteomes" id="UP000228758"/>
    </source>
</evidence>
<dbReference type="PANTHER" id="PTHR43162:SF1">
    <property type="entry name" value="PRESTALK A DIFFERENTIATION PROTEIN A"/>
    <property type="match status" value="1"/>
</dbReference>
<dbReference type="Gene3D" id="3.40.50.720">
    <property type="entry name" value="NAD(P)-binding Rossmann-like Domain"/>
    <property type="match status" value="1"/>
</dbReference>